<keyword evidence="3" id="KW-1185">Reference proteome</keyword>
<comment type="caution">
    <text evidence="2">The sequence shown here is derived from an EMBL/GenBank/DDBJ whole genome shotgun (WGS) entry which is preliminary data.</text>
</comment>
<sequence length="186" mass="20221">MSLRKPNGYRFTQSLREIKLFIPIKNKNPRIVGTNEAAFSCEDPEEMGAGGAFRGESERLHFLCNRRFPWTGAVCFDEVAEIGLLLPIIGGGGAIRIRRMSNKNDHCSEGTADPFNEGLLSKDPGMGPGGGGVREKLAGSLLPFPATPRFPLTGAVCFDEGPKSFRLECHLRCGGGGGRVRLEREE</sequence>
<accession>A0AAV4U4D1</accession>
<evidence type="ECO:0000313" key="2">
    <source>
        <dbReference type="EMBL" id="GIY52600.1"/>
    </source>
</evidence>
<reference evidence="2 3" key="1">
    <citation type="submission" date="2021-06" db="EMBL/GenBank/DDBJ databases">
        <title>Caerostris extrusa draft genome.</title>
        <authorList>
            <person name="Kono N."/>
            <person name="Arakawa K."/>
        </authorList>
    </citation>
    <scope>NUCLEOTIDE SEQUENCE [LARGE SCALE GENOMIC DNA]</scope>
</reference>
<evidence type="ECO:0000313" key="3">
    <source>
        <dbReference type="Proteomes" id="UP001054945"/>
    </source>
</evidence>
<dbReference type="AlphaFoldDB" id="A0AAV4U4D1"/>
<feature type="region of interest" description="Disordered" evidence="1">
    <location>
        <begin position="106"/>
        <end position="134"/>
    </location>
</feature>
<organism evidence="2 3">
    <name type="scientific">Caerostris extrusa</name>
    <name type="common">Bark spider</name>
    <name type="synonym">Caerostris bankana</name>
    <dbReference type="NCBI Taxonomy" id="172846"/>
    <lineage>
        <taxon>Eukaryota</taxon>
        <taxon>Metazoa</taxon>
        <taxon>Ecdysozoa</taxon>
        <taxon>Arthropoda</taxon>
        <taxon>Chelicerata</taxon>
        <taxon>Arachnida</taxon>
        <taxon>Araneae</taxon>
        <taxon>Araneomorphae</taxon>
        <taxon>Entelegynae</taxon>
        <taxon>Araneoidea</taxon>
        <taxon>Araneidae</taxon>
        <taxon>Caerostris</taxon>
    </lineage>
</organism>
<name>A0AAV4U4D1_CAEEX</name>
<proteinExistence type="predicted"/>
<dbReference type="Proteomes" id="UP001054945">
    <property type="component" value="Unassembled WGS sequence"/>
</dbReference>
<evidence type="ECO:0000256" key="1">
    <source>
        <dbReference type="SAM" id="MobiDB-lite"/>
    </source>
</evidence>
<protein>
    <submittedName>
        <fullName evidence="2">Uncharacterized protein</fullName>
    </submittedName>
</protein>
<dbReference type="EMBL" id="BPLR01012260">
    <property type="protein sequence ID" value="GIY52600.1"/>
    <property type="molecule type" value="Genomic_DNA"/>
</dbReference>
<gene>
    <name evidence="2" type="ORF">CEXT_770551</name>
</gene>